<dbReference type="RefSeq" id="WP_329506130.1">
    <property type="nucleotide sequence ID" value="NZ_BAAAYZ010000217.1"/>
</dbReference>
<evidence type="ECO:0000313" key="3">
    <source>
        <dbReference type="Proteomes" id="UP001333996"/>
    </source>
</evidence>
<reference evidence="2" key="1">
    <citation type="submission" date="2024-01" db="EMBL/GenBank/DDBJ databases">
        <title>First draft genome sequence data of TA4-1, the type strain of Gram-positive actinobacterium Streptomyces chiangmaiensis.</title>
        <authorList>
            <person name="Yasawong M."/>
            <person name="Nantapong N."/>
        </authorList>
    </citation>
    <scope>NUCLEOTIDE SEQUENCE</scope>
    <source>
        <strain evidence="2">TA4-1</strain>
    </source>
</reference>
<dbReference type="EMBL" id="JAYWVC010000015">
    <property type="protein sequence ID" value="MED7821868.1"/>
    <property type="molecule type" value="Genomic_DNA"/>
</dbReference>
<feature type="region of interest" description="Disordered" evidence="1">
    <location>
        <begin position="363"/>
        <end position="411"/>
    </location>
</feature>
<dbReference type="Proteomes" id="UP001333996">
    <property type="component" value="Unassembled WGS sequence"/>
</dbReference>
<feature type="compositionally biased region" description="Low complexity" evidence="1">
    <location>
        <begin position="381"/>
        <end position="404"/>
    </location>
</feature>
<gene>
    <name evidence="2" type="ORF">VXC91_07695</name>
</gene>
<comment type="caution">
    <text evidence="2">The sequence shown here is derived from an EMBL/GenBank/DDBJ whole genome shotgun (WGS) entry which is preliminary data.</text>
</comment>
<name>A0ABU7FET8_9ACTN</name>
<evidence type="ECO:0000256" key="1">
    <source>
        <dbReference type="SAM" id="MobiDB-lite"/>
    </source>
</evidence>
<organism evidence="2 3">
    <name type="scientific">Streptomyces chiangmaiensis</name>
    <dbReference type="NCBI Taxonomy" id="766497"/>
    <lineage>
        <taxon>Bacteria</taxon>
        <taxon>Bacillati</taxon>
        <taxon>Actinomycetota</taxon>
        <taxon>Actinomycetes</taxon>
        <taxon>Kitasatosporales</taxon>
        <taxon>Streptomycetaceae</taxon>
        <taxon>Streptomyces</taxon>
    </lineage>
</organism>
<evidence type="ECO:0000313" key="2">
    <source>
        <dbReference type="EMBL" id="MED7821868.1"/>
    </source>
</evidence>
<keyword evidence="3" id="KW-1185">Reference proteome</keyword>
<sequence length="411" mass="45216">MAKSPTAPTTAPDTVWLARGRHLGPGAEETVRRRLWELKSSDVIQDHLEFDASGDDPTTQRAFEARWLVDDDIVVRARLNVEAASDASDDTRHWMLVAEADRPWDLSWPSPATVFWPEEADAPWDHDIVPGLRFREINPLPADDRALRRLLKECARHSWSIHVVVHEAMTPDERGLRPLAPLLPPSLRHRIMEHRAAPEQFQVVNWALYDLGVRVPRGGAVVLPRGPAAAGSNDKSFSVRSVFLDGSLPTELIETVQRAAQSPAPLPDGAPEALSELREQWHLTTLQEELAMARSQAAAYAEALEAMTRSRDLYQEAAELAHEALAAYRESYGALPSPRQEPRKREGFSLRSLVRPLDRMREGAKLLRTSGAEDGAPGTTSPDGESAAAGPGGESAAPGSSAEPSEVRDRQ</sequence>
<protein>
    <recommendedName>
        <fullName evidence="4">PE-PGRS family protein</fullName>
    </recommendedName>
</protein>
<proteinExistence type="predicted"/>
<evidence type="ECO:0008006" key="4">
    <source>
        <dbReference type="Google" id="ProtNLM"/>
    </source>
</evidence>
<accession>A0ABU7FET8</accession>